<evidence type="ECO:0000313" key="8">
    <source>
        <dbReference type="EMBL" id="HJD96412.1"/>
    </source>
</evidence>
<dbReference type="InterPro" id="IPR006549">
    <property type="entry name" value="HAD-SF_hydro_IIIA"/>
</dbReference>
<dbReference type="InterPro" id="IPR004446">
    <property type="entry name" value="Heptose_bisP_phosphatase"/>
</dbReference>
<dbReference type="GO" id="GO:0005975">
    <property type="term" value="P:carbohydrate metabolic process"/>
    <property type="evidence" value="ECO:0007669"/>
    <property type="project" value="InterPro"/>
</dbReference>
<evidence type="ECO:0000256" key="4">
    <source>
        <dbReference type="ARBA" id="ARBA00022723"/>
    </source>
</evidence>
<dbReference type="EMBL" id="DYZA01000037">
    <property type="protein sequence ID" value="HJD96412.1"/>
    <property type="molecule type" value="Genomic_DNA"/>
</dbReference>
<evidence type="ECO:0000256" key="3">
    <source>
        <dbReference type="ARBA" id="ARBA00022490"/>
    </source>
</evidence>
<dbReference type="SUPFAM" id="SSF56784">
    <property type="entry name" value="HAD-like"/>
    <property type="match status" value="1"/>
</dbReference>
<keyword evidence="5 8" id="KW-0378">Hydrolase</keyword>
<gene>
    <name evidence="8" type="ORF">K8W16_02035</name>
</gene>
<sequence>MELSAVLFDRDGTVIVDRHYLGRAEGVELIPGAGQALGLLRQGGLAAYLVSNQSGIGRGYFPESGWHECHARLQELLEPFGAGFDDARFCPHAPEEACGCRKPAPGMWESLKAAHGLSAACCAMVGDKAEDLLFGVNARLAAAVLVLTGKGEAAAQKLGLDGERIERQGFTAVELPEMNAGATRLFAARDILAAVRGLLEA</sequence>
<dbReference type="NCBIfam" id="TIGR01662">
    <property type="entry name" value="HAD-SF-IIIA"/>
    <property type="match status" value="1"/>
</dbReference>
<dbReference type="GO" id="GO:0016791">
    <property type="term" value="F:phosphatase activity"/>
    <property type="evidence" value="ECO:0007669"/>
    <property type="project" value="InterPro"/>
</dbReference>
<dbReference type="InterPro" id="IPR023214">
    <property type="entry name" value="HAD_sf"/>
</dbReference>
<dbReference type="PANTHER" id="PTHR42891:SF1">
    <property type="entry name" value="D-GLYCERO-BETA-D-MANNO-HEPTOSE-1,7-BISPHOSPHATE 7-PHOSPHATASE"/>
    <property type="match status" value="1"/>
</dbReference>
<keyword evidence="3" id="KW-0963">Cytoplasm</keyword>
<evidence type="ECO:0000313" key="9">
    <source>
        <dbReference type="Proteomes" id="UP000698963"/>
    </source>
</evidence>
<comment type="caution">
    <text evidence="8">The sequence shown here is derived from an EMBL/GenBank/DDBJ whole genome shotgun (WGS) entry which is preliminary data.</text>
</comment>
<proteinExistence type="inferred from homology"/>
<dbReference type="Pfam" id="PF13242">
    <property type="entry name" value="Hydrolase_like"/>
    <property type="match status" value="1"/>
</dbReference>
<keyword evidence="6" id="KW-0119">Carbohydrate metabolism</keyword>
<evidence type="ECO:0000256" key="1">
    <source>
        <dbReference type="ARBA" id="ARBA00004496"/>
    </source>
</evidence>
<dbReference type="InterPro" id="IPR036412">
    <property type="entry name" value="HAD-like_sf"/>
</dbReference>
<accession>A0A921AV70</accession>
<reference evidence="8" key="2">
    <citation type="submission" date="2021-09" db="EMBL/GenBank/DDBJ databases">
        <authorList>
            <person name="Gilroy R."/>
        </authorList>
    </citation>
    <scope>NUCLEOTIDE SEQUENCE</scope>
    <source>
        <strain evidence="8">ChiGjej2B2-19336</strain>
    </source>
</reference>
<reference evidence="8" key="1">
    <citation type="journal article" date="2021" name="PeerJ">
        <title>Extensive microbial diversity within the chicken gut microbiome revealed by metagenomics and culture.</title>
        <authorList>
            <person name="Gilroy R."/>
            <person name="Ravi A."/>
            <person name="Getino M."/>
            <person name="Pursley I."/>
            <person name="Horton D.L."/>
            <person name="Alikhan N.F."/>
            <person name="Baker D."/>
            <person name="Gharbi K."/>
            <person name="Hall N."/>
            <person name="Watson M."/>
            <person name="Adriaenssens E.M."/>
            <person name="Foster-Nyarko E."/>
            <person name="Jarju S."/>
            <person name="Secka A."/>
            <person name="Antonio M."/>
            <person name="Oren A."/>
            <person name="Chaudhuri R.R."/>
            <person name="La Ragione R."/>
            <person name="Hildebrand F."/>
            <person name="Pallen M.J."/>
        </authorList>
    </citation>
    <scope>NUCLEOTIDE SEQUENCE</scope>
    <source>
        <strain evidence="8">ChiGjej2B2-19336</strain>
    </source>
</reference>
<dbReference type="GO" id="GO:0005737">
    <property type="term" value="C:cytoplasm"/>
    <property type="evidence" value="ECO:0007669"/>
    <property type="project" value="UniProtKB-SubCell"/>
</dbReference>
<evidence type="ECO:0000256" key="6">
    <source>
        <dbReference type="ARBA" id="ARBA00023277"/>
    </source>
</evidence>
<dbReference type="NCBIfam" id="TIGR01656">
    <property type="entry name" value="Histidinol-ppas"/>
    <property type="match status" value="1"/>
</dbReference>
<name>A0A921AV70_9BACT</name>
<protein>
    <recommendedName>
        <fullName evidence="7">D,D-heptose 1,7-bisphosphate phosphatase</fullName>
    </recommendedName>
</protein>
<dbReference type="RefSeq" id="WP_304120708.1">
    <property type="nucleotide sequence ID" value="NZ_DYZA01000037.1"/>
</dbReference>
<dbReference type="GO" id="GO:0046872">
    <property type="term" value="F:metal ion binding"/>
    <property type="evidence" value="ECO:0007669"/>
    <property type="project" value="UniProtKB-KW"/>
</dbReference>
<dbReference type="Proteomes" id="UP000698963">
    <property type="component" value="Unassembled WGS sequence"/>
</dbReference>
<dbReference type="AlphaFoldDB" id="A0A921AV70"/>
<organism evidence="8 9">
    <name type="scientific">Mailhella massiliensis</name>
    <dbReference type="NCBI Taxonomy" id="1903261"/>
    <lineage>
        <taxon>Bacteria</taxon>
        <taxon>Pseudomonadati</taxon>
        <taxon>Thermodesulfobacteriota</taxon>
        <taxon>Desulfovibrionia</taxon>
        <taxon>Desulfovibrionales</taxon>
        <taxon>Desulfovibrionaceae</taxon>
        <taxon>Mailhella</taxon>
    </lineage>
</organism>
<evidence type="ECO:0000256" key="5">
    <source>
        <dbReference type="ARBA" id="ARBA00022801"/>
    </source>
</evidence>
<dbReference type="Gene3D" id="3.40.50.1000">
    <property type="entry name" value="HAD superfamily/HAD-like"/>
    <property type="match status" value="1"/>
</dbReference>
<dbReference type="PANTHER" id="PTHR42891">
    <property type="entry name" value="D-GLYCERO-BETA-D-MANNO-HEPTOSE-1,7-BISPHOSPHATE 7-PHOSPHATASE"/>
    <property type="match status" value="1"/>
</dbReference>
<comment type="subcellular location">
    <subcellularLocation>
        <location evidence="1">Cytoplasm</location>
    </subcellularLocation>
</comment>
<keyword evidence="4" id="KW-0479">Metal-binding</keyword>
<evidence type="ECO:0000256" key="2">
    <source>
        <dbReference type="ARBA" id="ARBA00005628"/>
    </source>
</evidence>
<comment type="similarity">
    <text evidence="2">Belongs to the GmhB family.</text>
</comment>
<evidence type="ECO:0000256" key="7">
    <source>
        <dbReference type="ARBA" id="ARBA00031828"/>
    </source>
</evidence>
<dbReference type="InterPro" id="IPR006543">
    <property type="entry name" value="Histidinol-phos"/>
</dbReference>